<dbReference type="InterPro" id="IPR032675">
    <property type="entry name" value="LRR_dom_sf"/>
</dbReference>
<organism evidence="12 13">
    <name type="scientific">Helianthus annuus</name>
    <name type="common">Common sunflower</name>
    <dbReference type="NCBI Taxonomy" id="4232"/>
    <lineage>
        <taxon>Eukaryota</taxon>
        <taxon>Viridiplantae</taxon>
        <taxon>Streptophyta</taxon>
        <taxon>Embryophyta</taxon>
        <taxon>Tracheophyta</taxon>
        <taxon>Spermatophyta</taxon>
        <taxon>Magnoliopsida</taxon>
        <taxon>eudicotyledons</taxon>
        <taxon>Gunneridae</taxon>
        <taxon>Pentapetalae</taxon>
        <taxon>asterids</taxon>
        <taxon>campanulids</taxon>
        <taxon>Asterales</taxon>
        <taxon>Asteraceae</taxon>
        <taxon>Asteroideae</taxon>
        <taxon>Heliantheae alliance</taxon>
        <taxon>Heliantheae</taxon>
        <taxon>Helianthus</taxon>
    </lineage>
</organism>
<reference evidence="12" key="1">
    <citation type="journal article" date="2017" name="Nature">
        <title>The sunflower genome provides insights into oil metabolism, flowering and Asterid evolution.</title>
        <authorList>
            <person name="Badouin H."/>
            <person name="Gouzy J."/>
            <person name="Grassa C.J."/>
            <person name="Murat F."/>
            <person name="Staton S.E."/>
            <person name="Cottret L."/>
            <person name="Lelandais-Briere C."/>
            <person name="Owens G.L."/>
            <person name="Carrere S."/>
            <person name="Mayjonade B."/>
            <person name="Legrand L."/>
            <person name="Gill N."/>
            <person name="Kane N.C."/>
            <person name="Bowers J.E."/>
            <person name="Hubner S."/>
            <person name="Bellec A."/>
            <person name="Berard A."/>
            <person name="Berges H."/>
            <person name="Blanchet N."/>
            <person name="Boniface M.C."/>
            <person name="Brunel D."/>
            <person name="Catrice O."/>
            <person name="Chaidir N."/>
            <person name="Claudel C."/>
            <person name="Donnadieu C."/>
            <person name="Faraut T."/>
            <person name="Fievet G."/>
            <person name="Helmstetter N."/>
            <person name="King M."/>
            <person name="Knapp S.J."/>
            <person name="Lai Z."/>
            <person name="Le Paslier M.C."/>
            <person name="Lippi Y."/>
            <person name="Lorenzon L."/>
            <person name="Mandel J.R."/>
            <person name="Marage G."/>
            <person name="Marchand G."/>
            <person name="Marquand E."/>
            <person name="Bret-Mestries E."/>
            <person name="Morien E."/>
            <person name="Nambeesan S."/>
            <person name="Nguyen T."/>
            <person name="Pegot-Espagnet P."/>
            <person name="Pouilly N."/>
            <person name="Raftis F."/>
            <person name="Sallet E."/>
            <person name="Schiex T."/>
            <person name="Thomas J."/>
            <person name="Vandecasteele C."/>
            <person name="Vares D."/>
            <person name="Vear F."/>
            <person name="Vautrin S."/>
            <person name="Crespi M."/>
            <person name="Mangin B."/>
            <person name="Burke J.M."/>
            <person name="Salse J."/>
            <person name="Munos S."/>
            <person name="Vincourt P."/>
            <person name="Rieseberg L.H."/>
            <person name="Langlade N.B."/>
        </authorList>
    </citation>
    <scope>NUCLEOTIDE SEQUENCE</scope>
    <source>
        <tissue evidence="12">Leaves</tissue>
    </source>
</reference>
<dbReference type="Proteomes" id="UP000215914">
    <property type="component" value="Unassembled WGS sequence"/>
</dbReference>
<proteinExistence type="inferred from homology"/>
<evidence type="ECO:0000256" key="9">
    <source>
        <dbReference type="ARBA" id="ARBA00023180"/>
    </source>
</evidence>
<keyword evidence="7 10" id="KW-1133">Transmembrane helix</keyword>
<reference evidence="12" key="2">
    <citation type="submission" date="2020-06" db="EMBL/GenBank/DDBJ databases">
        <title>Helianthus annuus Genome sequencing and assembly Release 2.</title>
        <authorList>
            <person name="Gouzy J."/>
            <person name="Langlade N."/>
            <person name="Munos S."/>
        </authorList>
    </citation>
    <scope>NUCLEOTIDE SEQUENCE</scope>
    <source>
        <tissue evidence="12">Leaves</tissue>
    </source>
</reference>
<keyword evidence="5" id="KW-0732">Signal</keyword>
<evidence type="ECO:0000256" key="4">
    <source>
        <dbReference type="ARBA" id="ARBA00022692"/>
    </source>
</evidence>
<dbReference type="EMBL" id="MNCJ02000329">
    <property type="protein sequence ID" value="KAF5771143.1"/>
    <property type="molecule type" value="Genomic_DNA"/>
</dbReference>
<keyword evidence="6" id="KW-0677">Repeat</keyword>
<comment type="similarity">
    <text evidence="2">Belongs to the RLP family.</text>
</comment>
<keyword evidence="8 10" id="KW-0472">Membrane</keyword>
<dbReference type="Pfam" id="PF08263">
    <property type="entry name" value="LRRNT_2"/>
    <property type="match status" value="1"/>
</dbReference>
<comment type="subcellular location">
    <subcellularLocation>
        <location evidence="1">Membrane</location>
        <topology evidence="1">Single-pass type I membrane protein</topology>
    </subcellularLocation>
</comment>
<dbReference type="PANTHER" id="PTHR48060:SF21">
    <property type="entry name" value="L DOMAIN-LIKE PROTEIN"/>
    <property type="match status" value="1"/>
</dbReference>
<evidence type="ECO:0000256" key="8">
    <source>
        <dbReference type="ARBA" id="ARBA00023136"/>
    </source>
</evidence>
<evidence type="ECO:0000256" key="7">
    <source>
        <dbReference type="ARBA" id="ARBA00022989"/>
    </source>
</evidence>
<dbReference type="Gene3D" id="3.80.10.10">
    <property type="entry name" value="Ribonuclease Inhibitor"/>
    <property type="match status" value="1"/>
</dbReference>
<dbReference type="EC" id="2.7.11.1" evidence="12"/>
<keyword evidence="12" id="KW-0723">Serine/threonine-protein kinase</keyword>
<keyword evidence="9" id="KW-0325">Glycoprotein</keyword>
<dbReference type="Gramene" id="mRNA:HanXRQr2_Chr14g0667281">
    <property type="protein sequence ID" value="CDS:HanXRQr2_Chr14g0667281.1"/>
    <property type="gene ID" value="HanXRQr2_Chr14g0667281"/>
</dbReference>
<dbReference type="InterPro" id="IPR013210">
    <property type="entry name" value="LRR_N_plant-typ"/>
</dbReference>
<dbReference type="Pfam" id="PF00560">
    <property type="entry name" value="LRR_1"/>
    <property type="match status" value="2"/>
</dbReference>
<dbReference type="SUPFAM" id="SSF52058">
    <property type="entry name" value="L domain-like"/>
    <property type="match status" value="1"/>
</dbReference>
<evidence type="ECO:0000256" key="1">
    <source>
        <dbReference type="ARBA" id="ARBA00004479"/>
    </source>
</evidence>
<evidence type="ECO:0000256" key="2">
    <source>
        <dbReference type="ARBA" id="ARBA00009592"/>
    </source>
</evidence>
<name>A0A9K3EDY9_HELAN</name>
<evidence type="ECO:0000256" key="10">
    <source>
        <dbReference type="SAM" id="Phobius"/>
    </source>
</evidence>
<feature type="transmembrane region" description="Helical" evidence="10">
    <location>
        <begin position="162"/>
        <end position="181"/>
    </location>
</feature>
<comment type="caution">
    <text evidence="12">The sequence shown here is derived from an EMBL/GenBank/DDBJ whole genome shotgun (WGS) entry which is preliminary data.</text>
</comment>
<evidence type="ECO:0000256" key="5">
    <source>
        <dbReference type="ARBA" id="ARBA00022729"/>
    </source>
</evidence>
<evidence type="ECO:0000256" key="6">
    <source>
        <dbReference type="ARBA" id="ARBA00022737"/>
    </source>
</evidence>
<protein>
    <submittedName>
        <fullName evidence="12">Non-specific serine/threonine protein kinase</fullName>
        <ecNumber evidence="12">2.7.11.1</ecNumber>
    </submittedName>
</protein>
<dbReference type="InterPro" id="IPR001611">
    <property type="entry name" value="Leu-rich_rpt"/>
</dbReference>
<keyword evidence="12" id="KW-0808">Transferase</keyword>
<keyword evidence="13" id="KW-1185">Reference proteome</keyword>
<evidence type="ECO:0000313" key="12">
    <source>
        <dbReference type="EMBL" id="KAF5771143.1"/>
    </source>
</evidence>
<evidence type="ECO:0000256" key="3">
    <source>
        <dbReference type="ARBA" id="ARBA00022614"/>
    </source>
</evidence>
<accession>A0A9K3EDY9</accession>
<dbReference type="GO" id="GO:0005886">
    <property type="term" value="C:plasma membrane"/>
    <property type="evidence" value="ECO:0000318"/>
    <property type="project" value="GO_Central"/>
</dbReference>
<sequence length="206" mass="22781">MLLSLVSKLEAVIVVALVIHMIGAVYGSGAESDRLALLEIKSKITYDPQGALPSWNDSLPFCQWRGVTCGRRHRRVTMLELPDLGLVGSLSPYLGNMSFLRYINLDSNQLHGSIPSEISRLYRLQSLSLFNNSLTGEIPANMSSCPKLSLIQLERNKLSGKIPNAFSVGILNLISLVYYVLSIIRIIKLMSICIGGNNYRRVTSVQ</sequence>
<keyword evidence="3" id="KW-0433">Leucine-rich repeat</keyword>
<evidence type="ECO:0000259" key="11">
    <source>
        <dbReference type="Pfam" id="PF08263"/>
    </source>
</evidence>
<dbReference type="AlphaFoldDB" id="A0A9K3EDY9"/>
<dbReference type="PANTHER" id="PTHR48060">
    <property type="entry name" value="DNA DAMAGE-REPAIR/TOLERATION PROTEIN DRT100"/>
    <property type="match status" value="1"/>
</dbReference>
<dbReference type="GO" id="GO:0004674">
    <property type="term" value="F:protein serine/threonine kinase activity"/>
    <property type="evidence" value="ECO:0007669"/>
    <property type="project" value="UniProtKB-KW"/>
</dbReference>
<keyword evidence="4 10" id="KW-0812">Transmembrane</keyword>
<feature type="domain" description="Leucine-rich repeat-containing N-terminal plant-type" evidence="11">
    <location>
        <begin position="31"/>
        <end position="69"/>
    </location>
</feature>
<dbReference type="FunFam" id="3.80.10.10:FF:000275">
    <property type="entry name" value="Leucine-rich repeat receptor-like protein kinase"/>
    <property type="match status" value="1"/>
</dbReference>
<dbReference type="GO" id="GO:0038023">
    <property type="term" value="F:signaling receptor activity"/>
    <property type="evidence" value="ECO:0000318"/>
    <property type="project" value="GO_Central"/>
</dbReference>
<evidence type="ECO:0000313" key="13">
    <source>
        <dbReference type="Proteomes" id="UP000215914"/>
    </source>
</evidence>
<gene>
    <name evidence="12" type="ORF">HanXRQr2_Chr14g0667281</name>
</gene>
<dbReference type="InterPro" id="IPR053211">
    <property type="entry name" value="DNA_repair-toleration"/>
</dbReference>
<keyword evidence="12" id="KW-0418">Kinase</keyword>